<feature type="repeat" description="TPR" evidence="3">
    <location>
        <begin position="134"/>
        <end position="167"/>
    </location>
</feature>
<feature type="repeat" description="TPR" evidence="3">
    <location>
        <begin position="202"/>
        <end position="235"/>
    </location>
</feature>
<gene>
    <name evidence="4" type="ORF">N7U66_04040</name>
</gene>
<dbReference type="RefSeq" id="WP_267677420.1">
    <property type="nucleotide sequence ID" value="NZ_CP113088.1"/>
</dbReference>
<dbReference type="EMBL" id="CP113088">
    <property type="protein sequence ID" value="WAC02821.1"/>
    <property type="molecule type" value="Genomic_DNA"/>
</dbReference>
<dbReference type="PANTHER" id="PTHR45586">
    <property type="entry name" value="TPR REPEAT-CONTAINING PROTEIN PA4667"/>
    <property type="match status" value="1"/>
</dbReference>
<evidence type="ECO:0000313" key="4">
    <source>
        <dbReference type="EMBL" id="WAC02821.1"/>
    </source>
</evidence>
<dbReference type="Gene3D" id="1.25.40.10">
    <property type="entry name" value="Tetratricopeptide repeat domain"/>
    <property type="match status" value="3"/>
</dbReference>
<dbReference type="SMART" id="SM00028">
    <property type="entry name" value="TPR"/>
    <property type="match status" value="5"/>
</dbReference>
<dbReference type="Pfam" id="PF13432">
    <property type="entry name" value="TPR_16"/>
    <property type="match status" value="1"/>
</dbReference>
<accession>A0A9E8MXH6</accession>
<dbReference type="InterPro" id="IPR019734">
    <property type="entry name" value="TPR_rpt"/>
</dbReference>
<evidence type="ECO:0000313" key="5">
    <source>
        <dbReference type="Proteomes" id="UP001164705"/>
    </source>
</evidence>
<proteinExistence type="predicted"/>
<protein>
    <submittedName>
        <fullName evidence="4">Tetratricopeptide repeat protein</fullName>
    </submittedName>
</protein>
<dbReference type="KEGG" id="lnu:N7U66_04040"/>
<evidence type="ECO:0000256" key="3">
    <source>
        <dbReference type="PROSITE-ProRule" id="PRU00339"/>
    </source>
</evidence>
<keyword evidence="2 3" id="KW-0802">TPR repeat</keyword>
<keyword evidence="5" id="KW-1185">Reference proteome</keyword>
<evidence type="ECO:0000256" key="2">
    <source>
        <dbReference type="ARBA" id="ARBA00022803"/>
    </source>
</evidence>
<dbReference type="Proteomes" id="UP001164705">
    <property type="component" value="Chromosome"/>
</dbReference>
<sequence length="327" mass="36661">MKIYLGNSYADEVADLRKLMENDLLQKANTLFTNKNFKEAEMAFANLHEVVPADAEYLYYAAVSAVSGQDFDAALKHYLKLKELGYTGVKTEYFAINKETGEEEVFDKATRDLYVKTIKSHIAPGERDTKSKAPEITKNIAFIYLQQDKMDEALTAIKEARATDPLNSDLVITEANIYYKLGDTQEYERLIKEATARDPENKDLLFNLGVLSSKAGKKEEAKKYYLKVVSLDSNNVNALTNLAVLILDEDKAIVEEMNGLGNSSADNQRYDELIAKRKIVYKEAIPYLEKVVNSGNADADVARTLMNIYSAVGEAAKAKEIKVNFNL</sequence>
<dbReference type="AlphaFoldDB" id="A0A9E8MXH6"/>
<keyword evidence="1" id="KW-0677">Repeat</keyword>
<name>A0A9E8MXH6_9FLAO</name>
<reference evidence="4" key="1">
    <citation type="submission" date="2022-11" db="EMBL/GenBank/DDBJ databases">
        <title>Lacinutrix neustonica HL-RS19T sp. nov., isolated from the surface microlayer sample of brackish Lake Shihwa.</title>
        <authorList>
            <person name="Choi J.Y."/>
            <person name="Hwang C.Y."/>
        </authorList>
    </citation>
    <scope>NUCLEOTIDE SEQUENCE</scope>
    <source>
        <strain evidence="4">HL-RS19</strain>
    </source>
</reference>
<dbReference type="Pfam" id="PF13181">
    <property type="entry name" value="TPR_8"/>
    <property type="match status" value="1"/>
</dbReference>
<dbReference type="PANTHER" id="PTHR45586:SF1">
    <property type="entry name" value="LIPOPOLYSACCHARIDE ASSEMBLY PROTEIN B"/>
    <property type="match status" value="1"/>
</dbReference>
<organism evidence="4 5">
    <name type="scientific">Lacinutrix neustonica</name>
    <dbReference type="NCBI Taxonomy" id="2980107"/>
    <lineage>
        <taxon>Bacteria</taxon>
        <taxon>Pseudomonadati</taxon>
        <taxon>Bacteroidota</taxon>
        <taxon>Flavobacteriia</taxon>
        <taxon>Flavobacteriales</taxon>
        <taxon>Flavobacteriaceae</taxon>
        <taxon>Lacinutrix</taxon>
    </lineage>
</organism>
<dbReference type="InterPro" id="IPR051012">
    <property type="entry name" value="CellSynth/LPSAsmb/PSIAsmb"/>
</dbReference>
<dbReference type="PROSITE" id="PS50005">
    <property type="entry name" value="TPR"/>
    <property type="match status" value="2"/>
</dbReference>
<evidence type="ECO:0000256" key="1">
    <source>
        <dbReference type="ARBA" id="ARBA00022737"/>
    </source>
</evidence>
<dbReference type="SUPFAM" id="SSF48452">
    <property type="entry name" value="TPR-like"/>
    <property type="match status" value="2"/>
</dbReference>
<dbReference type="InterPro" id="IPR011990">
    <property type="entry name" value="TPR-like_helical_dom_sf"/>
</dbReference>